<sequence>MPRRKIGADLKEALCKLYEAGDISAETIEKHGLMSRATFFRNLKIYKTGASLEQRHSTGRKTNADKLRQHERLELDALQPKHLSHLELVLLLDDDDKDSQAIGSRNKRKGKGIAGSSKRKDATARGTAADEQADDAHQTAAESGSESEAVALRSLIWTPEIFQALGPSYANRSIDKICNLAQLRVDPQWQRKGIGQWLIRVAEFKASKLGFTHLYTQSAASRAELLSFWTHAGFHEFPEATVLLARPAPSRA</sequence>
<gene>
    <name evidence="3" type="ORF">PSEUBRA_SCAF8g02151</name>
</gene>
<organism evidence="3 4">
    <name type="scientific">Kalmanozyma brasiliensis (strain GHG001)</name>
    <name type="common">Yeast</name>
    <name type="synonym">Pseudozyma brasiliensis</name>
    <dbReference type="NCBI Taxonomy" id="1365824"/>
    <lineage>
        <taxon>Eukaryota</taxon>
        <taxon>Fungi</taxon>
        <taxon>Dikarya</taxon>
        <taxon>Basidiomycota</taxon>
        <taxon>Ustilaginomycotina</taxon>
        <taxon>Ustilaginomycetes</taxon>
        <taxon>Ustilaginales</taxon>
        <taxon>Ustilaginaceae</taxon>
        <taxon>Kalmanozyma</taxon>
    </lineage>
</organism>
<dbReference type="InterPro" id="IPR000182">
    <property type="entry name" value="GNAT_dom"/>
</dbReference>
<dbReference type="PROSITE" id="PS51186">
    <property type="entry name" value="GNAT"/>
    <property type="match status" value="1"/>
</dbReference>
<dbReference type="InterPro" id="IPR016181">
    <property type="entry name" value="Acyl_CoA_acyltransferase"/>
</dbReference>
<feature type="domain" description="N-acetyltransferase" evidence="2">
    <location>
        <begin position="172"/>
        <end position="249"/>
    </location>
</feature>
<dbReference type="CDD" id="cd04301">
    <property type="entry name" value="NAT_SF"/>
    <property type="match status" value="1"/>
</dbReference>
<evidence type="ECO:0000259" key="2">
    <source>
        <dbReference type="PROSITE" id="PS51186"/>
    </source>
</evidence>
<dbReference type="Pfam" id="PF13508">
    <property type="entry name" value="Acetyltransf_7"/>
    <property type="match status" value="1"/>
</dbReference>
<proteinExistence type="predicted"/>
<evidence type="ECO:0000313" key="3">
    <source>
        <dbReference type="EMBL" id="EST04760.1"/>
    </source>
</evidence>
<dbReference type="Gene3D" id="3.40.630.30">
    <property type="match status" value="1"/>
</dbReference>
<reference evidence="4" key="1">
    <citation type="journal article" date="2013" name="Genome Announc.">
        <title>Draft genome sequence of Pseudozyma brasiliensis sp. nov. strain GHG001, a high producer of endo-1,4-xylanase isolated from an insect pest of sugarcane.</title>
        <authorList>
            <person name="Oliveira J.V.D.C."/>
            <person name="dos Santos R.A.C."/>
            <person name="Borges T.A."/>
            <person name="Riano-Pachon D.M."/>
            <person name="Goldman G.H."/>
        </authorList>
    </citation>
    <scope>NUCLEOTIDE SEQUENCE [LARGE SCALE GENOMIC DNA]</scope>
    <source>
        <strain evidence="4">GHG001</strain>
    </source>
</reference>
<evidence type="ECO:0000256" key="1">
    <source>
        <dbReference type="SAM" id="MobiDB-lite"/>
    </source>
</evidence>
<feature type="region of interest" description="Disordered" evidence="1">
    <location>
        <begin position="100"/>
        <end position="145"/>
    </location>
</feature>
<protein>
    <recommendedName>
        <fullName evidence="2">N-acetyltransferase domain-containing protein</fullName>
    </recommendedName>
</protein>
<dbReference type="eggNOG" id="ENOG502RDUD">
    <property type="taxonomic scope" value="Eukaryota"/>
</dbReference>
<dbReference type="AlphaFoldDB" id="V5EJ60"/>
<dbReference type="Proteomes" id="UP000019377">
    <property type="component" value="Unassembled WGS sequence"/>
</dbReference>
<dbReference type="SUPFAM" id="SSF55729">
    <property type="entry name" value="Acyl-CoA N-acyltransferases (Nat)"/>
    <property type="match status" value="1"/>
</dbReference>
<dbReference type="OrthoDB" id="41532at2759"/>
<dbReference type="GO" id="GO:0016747">
    <property type="term" value="F:acyltransferase activity, transferring groups other than amino-acyl groups"/>
    <property type="evidence" value="ECO:0007669"/>
    <property type="project" value="InterPro"/>
</dbReference>
<keyword evidence="4" id="KW-1185">Reference proteome</keyword>
<evidence type="ECO:0000313" key="4">
    <source>
        <dbReference type="Proteomes" id="UP000019377"/>
    </source>
</evidence>
<dbReference type="HOGENOM" id="CLU_1103179_0_0_1"/>
<accession>V5EJ60</accession>
<dbReference type="EMBL" id="KI545894">
    <property type="protein sequence ID" value="EST04760.1"/>
    <property type="molecule type" value="Genomic_DNA"/>
</dbReference>
<name>V5EJ60_KALBG</name>